<dbReference type="EMBL" id="MPOG01000004">
    <property type="protein sequence ID" value="OOH97506.1"/>
    <property type="molecule type" value="Genomic_DNA"/>
</dbReference>
<name>A0A1T3IJV6_ELIME</name>
<organism evidence="1 2">
    <name type="scientific">Elizabethkingia meningoseptica</name>
    <name type="common">Chryseobacterium meningosepticum</name>
    <dbReference type="NCBI Taxonomy" id="238"/>
    <lineage>
        <taxon>Bacteria</taxon>
        <taxon>Pseudomonadati</taxon>
        <taxon>Bacteroidota</taxon>
        <taxon>Flavobacteriia</taxon>
        <taxon>Flavobacteriales</taxon>
        <taxon>Weeksellaceae</taxon>
        <taxon>Elizabethkingia</taxon>
    </lineage>
</organism>
<proteinExistence type="predicted"/>
<dbReference type="OrthoDB" id="9798299at2"/>
<comment type="caution">
    <text evidence="1">The sequence shown here is derived from an EMBL/GenBank/DDBJ whole genome shotgun (WGS) entry which is preliminary data.</text>
</comment>
<evidence type="ECO:0000313" key="2">
    <source>
        <dbReference type="Proteomes" id="UP000188947"/>
    </source>
</evidence>
<accession>A0A1T3IJV6</accession>
<reference evidence="1 2" key="1">
    <citation type="submission" date="2016-11" db="EMBL/GenBank/DDBJ databases">
        <title>Genome sequence and comparative genomic analysis of clinical strain Elizabethkingia meningoseptica 61421 PRCM.</title>
        <authorList>
            <person name="Wang M."/>
            <person name="Hu S."/>
            <person name="Cao L."/>
            <person name="Jiang T."/>
            <person name="Zhou Y."/>
            <person name="Ming D."/>
        </authorList>
    </citation>
    <scope>NUCLEOTIDE SEQUENCE [LARGE SCALE GENOMIC DNA]</scope>
    <source>
        <strain evidence="1 2">61421 PRCM</strain>
    </source>
</reference>
<sequence>MKKNLYLFKNIYFGILIVFLNSCRSSDTENTLIMNGASAVTFNLLGSEYGNSGDLSTQASIGKVNILNKQSHTVLVSPSNVITAELSPFVNDSKISTNASLGLSPVAAVSGNPLTSGVKFRVIAYRKSNGNYHTHKDYTVGQPVTPMMLDNGSPYDIVVYSFGTNSLPTITSGEQLDISNAQVDYDNTNRDFMYQKIPYTPVSTVSNTLNIILRHKLAQITTIVNVIGDGTIKSINSASLGTHSTSGKFSLFDGNLSGRSAGVVSTDPINFPSSGFPGKTQTADPVFLNSNTNGTNGGSFNADVNIVEGSTNTQGITKKINLNNIFKITPENKSNLTINLRTCSAYTGPSSIPGNLKLFMCYNLGANTSLDPFTPAAGIHGAKYQWGANTGETGYYASQSDDQTNSVITGWVISNEKDNSYWSDGVSKGTNDPCPAGYRVPTQLQWQNVIRWNTLERIGTWATMGVKYDTVLYLKNNNQRTLMLPAAGYITDGSQSGGVSGAIAAKDEVGYYWSSSTSYDSVNGKYLGFYLSFNETQPTQATYLTSTSRYDKNIGASVRCIQE</sequence>
<dbReference type="Proteomes" id="UP000188947">
    <property type="component" value="Unassembled WGS sequence"/>
</dbReference>
<evidence type="ECO:0000313" key="1">
    <source>
        <dbReference type="EMBL" id="OOH97506.1"/>
    </source>
</evidence>
<dbReference type="AlphaFoldDB" id="A0A1T3IJV6"/>
<gene>
    <name evidence="1" type="ORF">BMF97_04115</name>
</gene>
<keyword evidence="2" id="KW-1185">Reference proteome</keyword>
<dbReference type="RefSeq" id="WP_070904323.1">
    <property type="nucleotide sequence ID" value="NZ_CP016378.1"/>
</dbReference>
<protein>
    <submittedName>
        <fullName evidence="1">Uncharacterized protein</fullName>
    </submittedName>
</protein>